<evidence type="ECO:0000256" key="1">
    <source>
        <dbReference type="SAM" id="MobiDB-lite"/>
    </source>
</evidence>
<dbReference type="Proteomes" id="UP000184608">
    <property type="component" value="Unassembled WGS sequence"/>
</dbReference>
<sequence length="136" mass="14491">MELTLNAGTMFENLQLDKGQLIVPLLGPLTVSSKGLLSKGEIAVQPDVEQFLKQKLMNQPYINGAFALGGMVSFNQITAIQLSAKLYKKGKPVVLKGDIECSLTVIPAKDPNGVPDASPPTKVTIPLSPSQSKLFA</sequence>
<evidence type="ECO:0000313" key="2">
    <source>
        <dbReference type="EMBL" id="SHI91357.1"/>
    </source>
</evidence>
<dbReference type="OrthoDB" id="6302090at2"/>
<gene>
    <name evidence="2" type="ORF">VA7868_04561</name>
</gene>
<keyword evidence="3" id="KW-1185">Reference proteome</keyword>
<reference evidence="2 3" key="1">
    <citation type="submission" date="2016-11" db="EMBL/GenBank/DDBJ databases">
        <authorList>
            <person name="Jaros S."/>
            <person name="Januszkiewicz K."/>
            <person name="Wedrychowicz H."/>
        </authorList>
    </citation>
    <scope>NUCLEOTIDE SEQUENCE [LARGE SCALE GENOMIC DNA]</scope>
    <source>
        <strain evidence="2 3">CECT 7868</strain>
    </source>
</reference>
<organism evidence="2 3">
    <name type="scientific">Vibrio aerogenes CECT 7868</name>
    <dbReference type="NCBI Taxonomy" id="1216006"/>
    <lineage>
        <taxon>Bacteria</taxon>
        <taxon>Pseudomonadati</taxon>
        <taxon>Pseudomonadota</taxon>
        <taxon>Gammaproteobacteria</taxon>
        <taxon>Vibrionales</taxon>
        <taxon>Vibrionaceae</taxon>
        <taxon>Vibrio</taxon>
    </lineage>
</organism>
<proteinExistence type="predicted"/>
<feature type="region of interest" description="Disordered" evidence="1">
    <location>
        <begin position="110"/>
        <end position="136"/>
    </location>
</feature>
<evidence type="ECO:0000313" key="3">
    <source>
        <dbReference type="Proteomes" id="UP000184608"/>
    </source>
</evidence>
<dbReference type="STRING" id="1216006.VA7868_04561"/>
<protein>
    <submittedName>
        <fullName evidence="2">Uncharacterized protein</fullName>
    </submittedName>
</protein>
<name>A0A1M6F0Z7_9VIBR</name>
<accession>A0A1M6F0Z7</accession>
<dbReference type="AlphaFoldDB" id="A0A1M6F0Z7"/>
<feature type="compositionally biased region" description="Polar residues" evidence="1">
    <location>
        <begin position="127"/>
        <end position="136"/>
    </location>
</feature>
<dbReference type="EMBL" id="FQXZ01000056">
    <property type="protein sequence ID" value="SHI91357.1"/>
    <property type="molecule type" value="Genomic_DNA"/>
</dbReference>
<dbReference type="RefSeq" id="WP_073606146.1">
    <property type="nucleotide sequence ID" value="NZ_FQXZ01000056.1"/>
</dbReference>